<dbReference type="EMBL" id="KB030713">
    <property type="protein sequence ID" value="ELK11060.1"/>
    <property type="molecule type" value="Genomic_DNA"/>
</dbReference>
<proteinExistence type="predicted"/>
<evidence type="ECO:0000313" key="2">
    <source>
        <dbReference type="Proteomes" id="UP000010552"/>
    </source>
</evidence>
<dbReference type="InParanoid" id="L5KHK8"/>
<accession>L5KHK8</accession>
<evidence type="ECO:0000313" key="1">
    <source>
        <dbReference type="EMBL" id="ELK11060.1"/>
    </source>
</evidence>
<keyword evidence="2" id="KW-1185">Reference proteome</keyword>
<dbReference type="Proteomes" id="UP000010552">
    <property type="component" value="Unassembled WGS sequence"/>
</dbReference>
<gene>
    <name evidence="1" type="ORF">PAL_GLEAN10017070</name>
</gene>
<protein>
    <submittedName>
        <fullName evidence="1">Uncharacterized protein</fullName>
    </submittedName>
</protein>
<name>L5KHK8_PTEAL</name>
<organism evidence="1 2">
    <name type="scientific">Pteropus alecto</name>
    <name type="common">Black flying fox</name>
    <dbReference type="NCBI Taxonomy" id="9402"/>
    <lineage>
        <taxon>Eukaryota</taxon>
        <taxon>Metazoa</taxon>
        <taxon>Chordata</taxon>
        <taxon>Craniata</taxon>
        <taxon>Vertebrata</taxon>
        <taxon>Euteleostomi</taxon>
        <taxon>Mammalia</taxon>
        <taxon>Eutheria</taxon>
        <taxon>Laurasiatheria</taxon>
        <taxon>Chiroptera</taxon>
        <taxon>Yinpterochiroptera</taxon>
        <taxon>Pteropodoidea</taxon>
        <taxon>Pteropodidae</taxon>
        <taxon>Pteropodinae</taxon>
        <taxon>Pteropus</taxon>
    </lineage>
</organism>
<dbReference type="AlphaFoldDB" id="L5KHK8"/>
<reference evidence="2" key="1">
    <citation type="journal article" date="2013" name="Science">
        <title>Comparative analysis of bat genomes provides insight into the evolution of flight and immunity.</title>
        <authorList>
            <person name="Zhang G."/>
            <person name="Cowled C."/>
            <person name="Shi Z."/>
            <person name="Huang Z."/>
            <person name="Bishop-Lilly K.A."/>
            <person name="Fang X."/>
            <person name="Wynne J.W."/>
            <person name="Xiong Z."/>
            <person name="Baker M.L."/>
            <person name="Zhao W."/>
            <person name="Tachedjian M."/>
            <person name="Zhu Y."/>
            <person name="Zhou P."/>
            <person name="Jiang X."/>
            <person name="Ng J."/>
            <person name="Yang L."/>
            <person name="Wu L."/>
            <person name="Xiao J."/>
            <person name="Feng Y."/>
            <person name="Chen Y."/>
            <person name="Sun X."/>
            <person name="Zhang Y."/>
            <person name="Marsh G.A."/>
            <person name="Crameri G."/>
            <person name="Broder C.C."/>
            <person name="Frey K.G."/>
            <person name="Wang L.F."/>
            <person name="Wang J."/>
        </authorList>
    </citation>
    <scope>NUCLEOTIDE SEQUENCE [LARGE SCALE GENOMIC DNA]</scope>
</reference>
<sequence>MWWNLWPFLKSRLLQPADVSPRISLYSWTGLVIPLGVRIPSNSFMEWSNEDDFKEFVCGIFTNRPECFIRPSGAGGALERRELSVLPAAHPEKKAHGISLLLPL</sequence>